<dbReference type="EMBL" id="VSWC01000144">
    <property type="protein sequence ID" value="KAA1077718.1"/>
    <property type="molecule type" value="Genomic_DNA"/>
</dbReference>
<sequence length="54" mass="6288">MLHKRGLGHCTWQYSTGTRTVPCEKTRQTQRRVRLCRVGRQVRQYSTQLAGSNP</sequence>
<accession>A0A5B0MN88</accession>
<keyword evidence="2" id="KW-1185">Reference proteome</keyword>
<comment type="caution">
    <text evidence="1">The sequence shown here is derived from an EMBL/GenBank/DDBJ whole genome shotgun (WGS) entry which is preliminary data.</text>
</comment>
<gene>
    <name evidence="1" type="ORF">PGT21_017688</name>
</gene>
<dbReference type="Proteomes" id="UP000324748">
    <property type="component" value="Unassembled WGS sequence"/>
</dbReference>
<dbReference type="AlphaFoldDB" id="A0A5B0MN88"/>
<organism evidence="1 2">
    <name type="scientific">Puccinia graminis f. sp. tritici</name>
    <dbReference type="NCBI Taxonomy" id="56615"/>
    <lineage>
        <taxon>Eukaryota</taxon>
        <taxon>Fungi</taxon>
        <taxon>Dikarya</taxon>
        <taxon>Basidiomycota</taxon>
        <taxon>Pucciniomycotina</taxon>
        <taxon>Pucciniomycetes</taxon>
        <taxon>Pucciniales</taxon>
        <taxon>Pucciniaceae</taxon>
        <taxon>Puccinia</taxon>
    </lineage>
</organism>
<proteinExistence type="predicted"/>
<evidence type="ECO:0000313" key="2">
    <source>
        <dbReference type="Proteomes" id="UP000324748"/>
    </source>
</evidence>
<reference evidence="1 2" key="1">
    <citation type="submission" date="2019-05" db="EMBL/GenBank/DDBJ databases">
        <title>Emergence of the Ug99 lineage of the wheat stem rust pathogen through somatic hybridization.</title>
        <authorList>
            <person name="Li F."/>
            <person name="Upadhyaya N.M."/>
            <person name="Sperschneider J."/>
            <person name="Matny O."/>
            <person name="Nguyen-Phuc H."/>
            <person name="Mago R."/>
            <person name="Raley C."/>
            <person name="Miller M.E."/>
            <person name="Silverstein K.A.T."/>
            <person name="Henningsen E."/>
            <person name="Hirsch C.D."/>
            <person name="Visser B."/>
            <person name="Pretorius Z.A."/>
            <person name="Steffenson B.J."/>
            <person name="Schwessinger B."/>
            <person name="Dodds P.N."/>
            <person name="Figueroa M."/>
        </authorList>
    </citation>
    <scope>NUCLEOTIDE SEQUENCE [LARGE SCALE GENOMIC DNA]</scope>
    <source>
        <strain evidence="1">21-0</strain>
    </source>
</reference>
<name>A0A5B0MN88_PUCGR</name>
<evidence type="ECO:0000313" key="1">
    <source>
        <dbReference type="EMBL" id="KAA1077718.1"/>
    </source>
</evidence>
<protein>
    <submittedName>
        <fullName evidence="1">Uncharacterized protein</fullName>
    </submittedName>
</protein>